<comment type="caution">
    <text evidence="1">The sequence shown here is derived from an EMBL/GenBank/DDBJ whole genome shotgun (WGS) entry which is preliminary data.</text>
</comment>
<dbReference type="Proteomes" id="UP000305095">
    <property type="component" value="Unassembled WGS sequence"/>
</dbReference>
<evidence type="ECO:0000313" key="2">
    <source>
        <dbReference type="Proteomes" id="UP000305095"/>
    </source>
</evidence>
<dbReference type="InterPro" id="IPR038225">
    <property type="entry name" value="TagF_sf"/>
</dbReference>
<evidence type="ECO:0000313" key="1">
    <source>
        <dbReference type="EMBL" id="TKV79523.1"/>
    </source>
</evidence>
<gene>
    <name evidence="1" type="primary">tagF</name>
    <name evidence="1" type="ORF">FDV58_20305</name>
</gene>
<reference evidence="1 2" key="1">
    <citation type="submission" date="2019-05" db="EMBL/GenBank/DDBJ databases">
        <title>Draft Genome of Bradyrhizobium elkanii strain SEMIA 938, Used in Commercial Inoculants for Lupinus spp. in Brazil.</title>
        <authorList>
            <person name="Hungria M."/>
            <person name="Delamuta J.R.M."/>
            <person name="Ribeiro R.A."/>
            <person name="Nogueira M.A."/>
        </authorList>
    </citation>
    <scope>NUCLEOTIDE SEQUENCE [LARGE SCALE GENOMIC DNA]</scope>
    <source>
        <strain evidence="1 2">Semia 938</strain>
    </source>
</reference>
<protein>
    <submittedName>
        <fullName evidence="1">Type VI secretion system-associated protein TagF</fullName>
    </submittedName>
</protein>
<dbReference type="NCBIfam" id="TIGR03373">
    <property type="entry name" value="VI_minor_4"/>
    <property type="match status" value="1"/>
</dbReference>
<proteinExistence type="predicted"/>
<dbReference type="InterPro" id="IPR017748">
    <property type="entry name" value="TagF"/>
</dbReference>
<sequence>MTMRCGLFGKIGAKRDFIAIATPRSFLEVWEPWVQAAISASRHQLGAAWQEAFLTAPIWRFWLGAAICGTTVAGAITPSLDGVGRYYPLTLHAVPDGDAALPPPHIDPQDEWYGQVETFLLSTLDRAATFEQISDALDRLALPRLRTPGTDGPPIVPLSDATLGMVSTVDGFAESFGTLCGANPQVYAAASFWWTAGGEGFSPIALCCRGLPDPFRYSTLLTGDVGREVSGTG</sequence>
<dbReference type="Pfam" id="PF09867">
    <property type="entry name" value="TagF_N"/>
    <property type="match status" value="1"/>
</dbReference>
<name>A0A4U6RYU4_BRAEL</name>
<organism evidence="1 2">
    <name type="scientific">Bradyrhizobium elkanii</name>
    <dbReference type="NCBI Taxonomy" id="29448"/>
    <lineage>
        <taxon>Bacteria</taxon>
        <taxon>Pseudomonadati</taxon>
        <taxon>Pseudomonadota</taxon>
        <taxon>Alphaproteobacteria</taxon>
        <taxon>Hyphomicrobiales</taxon>
        <taxon>Nitrobacteraceae</taxon>
        <taxon>Bradyrhizobium</taxon>
    </lineage>
</organism>
<dbReference type="RefSeq" id="WP_137479823.1">
    <property type="nucleotide sequence ID" value="NZ_SZZP01000012.1"/>
</dbReference>
<dbReference type="EMBL" id="SZZP01000012">
    <property type="protein sequence ID" value="TKV79523.1"/>
    <property type="molecule type" value="Genomic_DNA"/>
</dbReference>
<accession>A0A4U6RYU4</accession>
<dbReference type="Gene3D" id="3.40.1730.10">
    <property type="entry name" value="pa0076 domain"/>
    <property type="match status" value="1"/>
</dbReference>
<dbReference type="PIRSF" id="PIRSF029287">
    <property type="entry name" value="UCP029287"/>
    <property type="match status" value="1"/>
</dbReference>
<dbReference type="AlphaFoldDB" id="A0A4U6RYU4"/>